<keyword evidence="2" id="KW-1185">Reference proteome</keyword>
<comment type="caution">
    <text evidence="1">The sequence shown here is derived from an EMBL/GenBank/DDBJ whole genome shotgun (WGS) entry which is preliminary data.</text>
</comment>
<evidence type="ECO:0000313" key="2">
    <source>
        <dbReference type="Proteomes" id="UP000735302"/>
    </source>
</evidence>
<dbReference type="EMBL" id="BLXT01005922">
    <property type="protein sequence ID" value="GFO27379.1"/>
    <property type="molecule type" value="Genomic_DNA"/>
</dbReference>
<dbReference type="AlphaFoldDB" id="A0AAV4C4A5"/>
<organism evidence="1 2">
    <name type="scientific">Plakobranchus ocellatus</name>
    <dbReference type="NCBI Taxonomy" id="259542"/>
    <lineage>
        <taxon>Eukaryota</taxon>
        <taxon>Metazoa</taxon>
        <taxon>Spiralia</taxon>
        <taxon>Lophotrochozoa</taxon>
        <taxon>Mollusca</taxon>
        <taxon>Gastropoda</taxon>
        <taxon>Heterobranchia</taxon>
        <taxon>Euthyneura</taxon>
        <taxon>Panpulmonata</taxon>
        <taxon>Sacoglossa</taxon>
        <taxon>Placobranchoidea</taxon>
        <taxon>Plakobranchidae</taxon>
        <taxon>Plakobranchus</taxon>
    </lineage>
</organism>
<reference evidence="1 2" key="1">
    <citation type="journal article" date="2021" name="Elife">
        <title>Chloroplast acquisition without the gene transfer in kleptoplastic sea slugs, Plakobranchus ocellatus.</title>
        <authorList>
            <person name="Maeda T."/>
            <person name="Takahashi S."/>
            <person name="Yoshida T."/>
            <person name="Shimamura S."/>
            <person name="Takaki Y."/>
            <person name="Nagai Y."/>
            <person name="Toyoda A."/>
            <person name="Suzuki Y."/>
            <person name="Arimoto A."/>
            <person name="Ishii H."/>
            <person name="Satoh N."/>
            <person name="Nishiyama T."/>
            <person name="Hasebe M."/>
            <person name="Maruyama T."/>
            <person name="Minagawa J."/>
            <person name="Obokata J."/>
            <person name="Shigenobu S."/>
        </authorList>
    </citation>
    <scope>NUCLEOTIDE SEQUENCE [LARGE SCALE GENOMIC DNA]</scope>
</reference>
<evidence type="ECO:0000313" key="1">
    <source>
        <dbReference type="EMBL" id="GFO27379.1"/>
    </source>
</evidence>
<gene>
    <name evidence="1" type="ORF">PoB_005388400</name>
</gene>
<sequence>MQPATRPAQSSKKNTPFFATRLRMAVRFRKPVRQLWLKSIKRLQPEDMVVLSNFNLERSQQRLPWIAVEVPLLPHPRGEMPRRILRLSVPREQQKLKQ</sequence>
<protein>
    <submittedName>
        <fullName evidence="1">Uncharacterized protein</fullName>
    </submittedName>
</protein>
<dbReference type="Proteomes" id="UP000735302">
    <property type="component" value="Unassembled WGS sequence"/>
</dbReference>
<proteinExistence type="predicted"/>
<name>A0AAV4C4A5_9GAST</name>
<accession>A0AAV4C4A5</accession>